<dbReference type="SUPFAM" id="SSF50993">
    <property type="entry name" value="Peptidase/esterase 'gauge' domain"/>
    <property type="match status" value="1"/>
</dbReference>
<gene>
    <name evidence="2" type="ORF">BZL30_7348</name>
</gene>
<dbReference type="Gene3D" id="3.40.50.1820">
    <property type="entry name" value="alpha/beta hydrolase"/>
    <property type="match status" value="1"/>
</dbReference>
<feature type="domain" description="Peptidase S9A N-terminal" evidence="1">
    <location>
        <begin position="7"/>
        <end position="78"/>
    </location>
</feature>
<dbReference type="InterPro" id="IPR029058">
    <property type="entry name" value="AB_hydrolase_fold"/>
</dbReference>
<evidence type="ECO:0000259" key="1">
    <source>
        <dbReference type="Pfam" id="PF02897"/>
    </source>
</evidence>
<protein>
    <submittedName>
        <fullName evidence="2">Prolyl oligopeptidase, N-terminal beta-propeller domain protein</fullName>
    </submittedName>
</protein>
<dbReference type="InterPro" id="IPR023302">
    <property type="entry name" value="Pept_S9A_N"/>
</dbReference>
<evidence type="ECO:0000313" key="2">
    <source>
        <dbReference type="EMBL" id="OOK69010.1"/>
    </source>
</evidence>
<reference evidence="2 3" key="1">
    <citation type="submission" date="2017-02" db="EMBL/GenBank/DDBJ databases">
        <title>Complete genome sequences of Mycobacterium kansasii strains isolated from rhesus macaques.</title>
        <authorList>
            <person name="Panda A."/>
            <person name="Nagaraj S."/>
            <person name="Zhao X."/>
            <person name="Tettelin H."/>
            <person name="Detolla L.J."/>
        </authorList>
    </citation>
    <scope>NUCLEOTIDE SEQUENCE [LARGE SCALE GENOMIC DNA]</scope>
    <source>
        <strain evidence="2 3">11-3813</strain>
    </source>
</reference>
<dbReference type="GO" id="GO:0004252">
    <property type="term" value="F:serine-type endopeptidase activity"/>
    <property type="evidence" value="ECO:0007669"/>
    <property type="project" value="InterPro"/>
</dbReference>
<dbReference type="Pfam" id="PF02897">
    <property type="entry name" value="Peptidase_S9_N"/>
    <property type="match status" value="1"/>
</dbReference>
<accession>A0A1V3WPV5</accession>
<dbReference type="EMBL" id="MVBM01000007">
    <property type="protein sequence ID" value="OOK69010.1"/>
    <property type="molecule type" value="Genomic_DNA"/>
</dbReference>
<comment type="caution">
    <text evidence="2">The sequence shown here is derived from an EMBL/GenBank/DDBJ whole genome shotgun (WGS) entry which is preliminary data.</text>
</comment>
<organism evidence="2 3">
    <name type="scientific">Mycobacterium kansasii</name>
    <dbReference type="NCBI Taxonomy" id="1768"/>
    <lineage>
        <taxon>Bacteria</taxon>
        <taxon>Bacillati</taxon>
        <taxon>Actinomycetota</taxon>
        <taxon>Actinomycetes</taxon>
        <taxon>Mycobacteriales</taxon>
        <taxon>Mycobacteriaceae</taxon>
        <taxon>Mycobacterium</taxon>
    </lineage>
</organism>
<dbReference type="Proteomes" id="UP000189229">
    <property type="component" value="Unassembled WGS sequence"/>
</dbReference>
<evidence type="ECO:0000313" key="3">
    <source>
        <dbReference type="Proteomes" id="UP000189229"/>
    </source>
</evidence>
<dbReference type="AlphaFoldDB" id="A0A1V3WPV5"/>
<dbReference type="Gene3D" id="2.130.10.120">
    <property type="entry name" value="Prolyl oligopeptidase, N-terminal domain"/>
    <property type="match status" value="1"/>
</dbReference>
<proteinExistence type="predicted"/>
<sequence length="102" mass="11425">MASMTSEAPDDPYLWLEDVTGESALDWVRARNGPAMAQFCSGEFERMRAEALEVLDTDTRIPYVVRRGDYLYNFWRDAANPRGCGGAPRWTATAPTSRNGMS</sequence>
<name>A0A1V3WPV5_MYCKA</name>